<dbReference type="Gene3D" id="3.30.70.1820">
    <property type="entry name" value="L1 transposable element, RRM domain"/>
    <property type="match status" value="1"/>
</dbReference>
<keyword evidence="2" id="KW-1185">Reference proteome</keyword>
<sequence length="124" mass="14250">MAVMEDRRTWKNVMIRGIPEQIGTAEIPHLVRRLLTHLFSAKQAKMMALDGCFRLPVPTSCSTEGNRDVIARFQNGPDRQAFLTALQNKSPYDFKGHTLMFYTGLSRAILEWRRSLKPLTMELI</sequence>
<gene>
    <name evidence="1" type="ORF">PECUL_23A024693</name>
</gene>
<dbReference type="EMBL" id="OW240916">
    <property type="protein sequence ID" value="CAH2293005.1"/>
    <property type="molecule type" value="Genomic_DNA"/>
</dbReference>
<protein>
    <submittedName>
        <fullName evidence="1">Uncharacterized protein</fullName>
    </submittedName>
</protein>
<evidence type="ECO:0000313" key="2">
    <source>
        <dbReference type="Proteomes" id="UP001295444"/>
    </source>
</evidence>
<organism evidence="1 2">
    <name type="scientific">Pelobates cultripes</name>
    <name type="common">Western spadefoot toad</name>
    <dbReference type="NCBI Taxonomy" id="61616"/>
    <lineage>
        <taxon>Eukaryota</taxon>
        <taxon>Metazoa</taxon>
        <taxon>Chordata</taxon>
        <taxon>Craniata</taxon>
        <taxon>Vertebrata</taxon>
        <taxon>Euteleostomi</taxon>
        <taxon>Amphibia</taxon>
        <taxon>Batrachia</taxon>
        <taxon>Anura</taxon>
        <taxon>Pelobatoidea</taxon>
        <taxon>Pelobatidae</taxon>
        <taxon>Pelobates</taxon>
    </lineage>
</organism>
<name>A0AAD1S7I2_PELCU</name>
<dbReference type="AlphaFoldDB" id="A0AAD1S7I2"/>
<evidence type="ECO:0000313" key="1">
    <source>
        <dbReference type="EMBL" id="CAH2293005.1"/>
    </source>
</evidence>
<accession>A0AAD1S7I2</accession>
<reference evidence="1" key="1">
    <citation type="submission" date="2022-03" db="EMBL/GenBank/DDBJ databases">
        <authorList>
            <person name="Alioto T."/>
            <person name="Alioto T."/>
            <person name="Gomez Garrido J."/>
        </authorList>
    </citation>
    <scope>NUCLEOTIDE SEQUENCE</scope>
</reference>
<dbReference type="Proteomes" id="UP001295444">
    <property type="component" value="Chromosome 05"/>
</dbReference>
<proteinExistence type="predicted"/>